<dbReference type="Gene3D" id="3.40.50.720">
    <property type="entry name" value="NAD(P)-binding Rossmann-like Domain"/>
    <property type="match status" value="1"/>
</dbReference>
<dbReference type="SUPFAM" id="SSF55347">
    <property type="entry name" value="Glyceraldehyde-3-phosphate dehydrogenase-like, C-terminal domain"/>
    <property type="match status" value="1"/>
</dbReference>
<proteinExistence type="predicted"/>
<dbReference type="PANTHER" id="PTHR43054:SF1">
    <property type="entry name" value="SCYLLO-INOSITOL 2-DEHYDROGENASE (NADP(+)) IOLU"/>
    <property type="match status" value="1"/>
</dbReference>
<protein>
    <submittedName>
        <fullName evidence="2">Predicted dehydrogenase</fullName>
    </submittedName>
</protein>
<gene>
    <name evidence="2" type="ORF">SAMN02910350_01748</name>
</gene>
<dbReference type="InterPro" id="IPR000683">
    <property type="entry name" value="Gfo/Idh/MocA-like_OxRdtase_N"/>
</dbReference>
<dbReference type="RefSeq" id="WP_090162791.1">
    <property type="nucleotide sequence ID" value="NZ_FMWK01000008.1"/>
</dbReference>
<evidence type="ECO:0000313" key="3">
    <source>
        <dbReference type="Proteomes" id="UP000199428"/>
    </source>
</evidence>
<organism evidence="2 3">
    <name type="scientific">Pseudobutyrivibrio xylanivorans</name>
    <dbReference type="NCBI Taxonomy" id="185007"/>
    <lineage>
        <taxon>Bacteria</taxon>
        <taxon>Bacillati</taxon>
        <taxon>Bacillota</taxon>
        <taxon>Clostridia</taxon>
        <taxon>Lachnospirales</taxon>
        <taxon>Lachnospiraceae</taxon>
        <taxon>Pseudobutyrivibrio</taxon>
    </lineage>
</organism>
<dbReference type="EMBL" id="FMWK01000008">
    <property type="protein sequence ID" value="SCZ79345.1"/>
    <property type="molecule type" value="Genomic_DNA"/>
</dbReference>
<dbReference type="SUPFAM" id="SSF51735">
    <property type="entry name" value="NAD(P)-binding Rossmann-fold domains"/>
    <property type="match status" value="1"/>
</dbReference>
<dbReference type="GO" id="GO:0000166">
    <property type="term" value="F:nucleotide binding"/>
    <property type="evidence" value="ECO:0007669"/>
    <property type="project" value="InterPro"/>
</dbReference>
<dbReference type="Proteomes" id="UP000199428">
    <property type="component" value="Unassembled WGS sequence"/>
</dbReference>
<dbReference type="Pfam" id="PF01408">
    <property type="entry name" value="GFO_IDH_MocA"/>
    <property type="match status" value="1"/>
</dbReference>
<evidence type="ECO:0000313" key="2">
    <source>
        <dbReference type="EMBL" id="SCZ79345.1"/>
    </source>
</evidence>
<dbReference type="PANTHER" id="PTHR43054">
    <property type="match status" value="1"/>
</dbReference>
<evidence type="ECO:0000259" key="1">
    <source>
        <dbReference type="Pfam" id="PF01408"/>
    </source>
</evidence>
<name>A0A1G5RYX1_PSEXY</name>
<accession>A0A1G5RYX1</accession>
<sequence>MKLGIAGNGVIVKEVLSFIDEIGFEEIYICGRKQSEDKLNELAKEYHLNGVYTDYDALLASDIDVVYIGVLNDMHVDYSKRAIEAGKHVICEKPISIALEELQQLDDLAKKKNVMLFEAMSIYHLPAYKQLQKDVKLVGDLKLCIFNYSQMSRRYIAFHEGTATAAVFDKNHAGGALRDLNVYNLSAMVGLFGMPKAASYSPNMEKGVDTSGVLLADYGSFKCICAATKDCNAPGPSTIQGVDATICIYPHVNGMTEYDVLFNDMDTDTKEVDLSDGSHRLFFEFVEYKRIIEENDSSAQQKLMEYSKAVAGIIDMVQN</sequence>
<dbReference type="Gene3D" id="3.30.360.10">
    <property type="entry name" value="Dihydrodipicolinate Reductase, domain 2"/>
    <property type="match status" value="1"/>
</dbReference>
<reference evidence="2 3" key="1">
    <citation type="submission" date="2016-10" db="EMBL/GenBank/DDBJ databases">
        <authorList>
            <person name="de Groot N.N."/>
        </authorList>
    </citation>
    <scope>NUCLEOTIDE SEQUENCE [LARGE SCALE GENOMIC DNA]</scope>
    <source>
        <strain evidence="2 3">DSM 10317</strain>
    </source>
</reference>
<feature type="domain" description="Gfo/Idh/MocA-like oxidoreductase N-terminal" evidence="1">
    <location>
        <begin position="2"/>
        <end position="117"/>
    </location>
</feature>
<dbReference type="AlphaFoldDB" id="A0A1G5RYX1"/>
<dbReference type="InterPro" id="IPR036291">
    <property type="entry name" value="NAD(P)-bd_dom_sf"/>
</dbReference>